<keyword evidence="1" id="KW-0472">Membrane</keyword>
<dbReference type="EMBL" id="JAGQLL010000090">
    <property type="protein sequence ID" value="MCA9380572.1"/>
    <property type="molecule type" value="Genomic_DNA"/>
</dbReference>
<keyword evidence="1" id="KW-0812">Transmembrane</keyword>
<organism evidence="2 3">
    <name type="scientific">Candidatus Dojkabacteria bacterium</name>
    <dbReference type="NCBI Taxonomy" id="2099670"/>
    <lineage>
        <taxon>Bacteria</taxon>
        <taxon>Candidatus Dojkabacteria</taxon>
    </lineage>
</organism>
<sequence length="157" mass="17481">MSLAPSNPIIYTNKLLSLFRPLTRFAVIFFSVYLLPILLFIIVVLVQQSTEYQEDGIVTIFYLASSYLIILLYALITLLIGTLSVSGVLEMILFLVMSLLFGVSYAIVLNNLKLIFNRTTSTVKQKSVYLKTASGLALIGIVTGVIMLATEIFNRVF</sequence>
<accession>A0A955I8F6</accession>
<keyword evidence="1" id="KW-1133">Transmembrane helix</keyword>
<evidence type="ECO:0000313" key="2">
    <source>
        <dbReference type="EMBL" id="MCA9380572.1"/>
    </source>
</evidence>
<feature type="transmembrane region" description="Helical" evidence="1">
    <location>
        <begin position="128"/>
        <end position="149"/>
    </location>
</feature>
<feature type="transmembrane region" description="Helical" evidence="1">
    <location>
        <begin position="92"/>
        <end position="116"/>
    </location>
</feature>
<name>A0A955I8F6_9BACT</name>
<gene>
    <name evidence="2" type="ORF">KC675_05325</name>
</gene>
<evidence type="ECO:0000256" key="1">
    <source>
        <dbReference type="SAM" id="Phobius"/>
    </source>
</evidence>
<dbReference type="Proteomes" id="UP000745577">
    <property type="component" value="Unassembled WGS sequence"/>
</dbReference>
<reference evidence="2" key="1">
    <citation type="submission" date="2020-04" db="EMBL/GenBank/DDBJ databases">
        <authorList>
            <person name="Zhang T."/>
        </authorList>
    </citation>
    <scope>NUCLEOTIDE SEQUENCE</scope>
    <source>
        <strain evidence="2">HKST-UBA15</strain>
    </source>
</reference>
<feature type="transmembrane region" description="Helical" evidence="1">
    <location>
        <begin position="58"/>
        <end position="80"/>
    </location>
</feature>
<dbReference type="AlphaFoldDB" id="A0A955I8F6"/>
<reference evidence="2" key="2">
    <citation type="journal article" date="2021" name="Microbiome">
        <title>Successional dynamics and alternative stable states in a saline activated sludge microbial community over 9 years.</title>
        <authorList>
            <person name="Wang Y."/>
            <person name="Ye J."/>
            <person name="Ju F."/>
            <person name="Liu L."/>
            <person name="Boyd J.A."/>
            <person name="Deng Y."/>
            <person name="Parks D.H."/>
            <person name="Jiang X."/>
            <person name="Yin X."/>
            <person name="Woodcroft B.J."/>
            <person name="Tyson G.W."/>
            <person name="Hugenholtz P."/>
            <person name="Polz M.F."/>
            <person name="Zhang T."/>
        </authorList>
    </citation>
    <scope>NUCLEOTIDE SEQUENCE</scope>
    <source>
        <strain evidence="2">HKST-UBA15</strain>
    </source>
</reference>
<protein>
    <submittedName>
        <fullName evidence="2">Uncharacterized protein</fullName>
    </submittedName>
</protein>
<feature type="transmembrane region" description="Helical" evidence="1">
    <location>
        <begin position="25"/>
        <end position="46"/>
    </location>
</feature>
<proteinExistence type="predicted"/>
<comment type="caution">
    <text evidence="2">The sequence shown here is derived from an EMBL/GenBank/DDBJ whole genome shotgun (WGS) entry which is preliminary data.</text>
</comment>
<evidence type="ECO:0000313" key="3">
    <source>
        <dbReference type="Proteomes" id="UP000745577"/>
    </source>
</evidence>